<keyword evidence="3" id="KW-1185">Reference proteome</keyword>
<dbReference type="EMBL" id="KV453853">
    <property type="protein sequence ID" value="ODV85122.1"/>
    <property type="molecule type" value="Genomic_DNA"/>
</dbReference>
<accession>A0A1E4T079</accession>
<reference evidence="3" key="1">
    <citation type="submission" date="2016-04" db="EMBL/GenBank/DDBJ databases">
        <title>Comparative genomics of biotechnologically important yeasts.</title>
        <authorList>
            <consortium name="DOE Joint Genome Institute"/>
            <person name="Riley R."/>
            <person name="Haridas S."/>
            <person name="Wolfe K.H."/>
            <person name="Lopes M.R."/>
            <person name="Hittinger C.T."/>
            <person name="Goker M."/>
            <person name="Salamov A."/>
            <person name="Wisecaver J."/>
            <person name="Long T.M."/>
            <person name="Aerts A.L."/>
            <person name="Barry K."/>
            <person name="Choi C."/>
            <person name="Clum A."/>
            <person name="Coughlan A.Y."/>
            <person name="Deshpande S."/>
            <person name="Douglass A.P."/>
            <person name="Hanson S.J."/>
            <person name="Klenk H.-P."/>
            <person name="Labutti K."/>
            <person name="Lapidus A."/>
            <person name="Lindquist E."/>
            <person name="Lipzen A."/>
            <person name="Meier-Kolthoff J.P."/>
            <person name="Ohm R.A."/>
            <person name="Otillar R.P."/>
            <person name="Pangilinan J."/>
            <person name="Peng Y."/>
            <person name="Rokas A."/>
            <person name="Rosa C.A."/>
            <person name="Scheuner C."/>
            <person name="Sibirny A.A."/>
            <person name="Slot J.C."/>
            <person name="Stielow J.B."/>
            <person name="Sun H."/>
            <person name="Kurtzman C.P."/>
            <person name="Blackwell M."/>
            <person name="Grigoriev I.V."/>
            <person name="Jeffries T.W."/>
        </authorList>
    </citation>
    <scope>NUCLEOTIDE SEQUENCE [LARGE SCALE GENOMIC DNA]</scope>
    <source>
        <strain evidence="3">NRRL YB-2248</strain>
    </source>
</reference>
<evidence type="ECO:0000256" key="1">
    <source>
        <dbReference type="SAM" id="MobiDB-lite"/>
    </source>
</evidence>
<organism evidence="2 3">
    <name type="scientific">[Candida] arabinofermentans NRRL YB-2248</name>
    <dbReference type="NCBI Taxonomy" id="983967"/>
    <lineage>
        <taxon>Eukaryota</taxon>
        <taxon>Fungi</taxon>
        <taxon>Dikarya</taxon>
        <taxon>Ascomycota</taxon>
        <taxon>Saccharomycotina</taxon>
        <taxon>Pichiomycetes</taxon>
        <taxon>Pichiales</taxon>
        <taxon>Pichiaceae</taxon>
        <taxon>Ogataea</taxon>
        <taxon>Ogataea/Candida clade</taxon>
    </lineage>
</organism>
<sequence>MAKGSMDIGLQMAAFFKPHRSKKADAVLPSLPSSVNELDRLREREAEIEYQQSILKFSSMGKLISHLECHLQSDVPFLNSPSARTLKLLLAVATLSHYNTSNIAEIDNESYNRRPINLRALDILNECLGIVKKKLEQRRKIKTSNNYNDDFFNVQELYDEEVTSLEASIDELFKFLVVKKIESPSKAAKPGAKRAVKSKSTSDVDAGPLTKKHKTQSEQQPDFNHLSVKDINTSLHMSDLSPGKREMHFLMKEQSVDVSETIFDNIATGEDIYNTNVLGNTHFEKLNKTPWDFFKWAFKCASLANNQRTYGVSWEIWRGLIQLFISYYKMDFDRITGQLGVDYSLNSYILRKSKLCQAILLLNQNSLKLSCLDVVDVVFADGKSDALPIFENELRVMKKAAFVSDLSEGNEQQDQLLNIDSIEIRKYLLSLLYTLLNKMERDGKHNYRGLVITRISSNLLKCPYKEICSFFDANELSDSEMLLKIASEIFGMVGLMIESNDDHQSIIGVGSCTPSSEIDIFDCDLDFVKAYSRAVPAVGAHEDSSNNLDVSEKMLEYCRYAYLINLVVAFQLRCWINNSWDRLEKSERGAVRNQIMSFLSKGDEAKASNIVRYGNDIHLDSKESNKYAREITPLASMFNHIIPL</sequence>
<dbReference type="Proteomes" id="UP000094801">
    <property type="component" value="Unassembled WGS sequence"/>
</dbReference>
<feature type="region of interest" description="Disordered" evidence="1">
    <location>
        <begin position="188"/>
        <end position="223"/>
    </location>
</feature>
<gene>
    <name evidence="2" type="ORF">CANARDRAFT_23194</name>
</gene>
<name>A0A1E4T079_9ASCO</name>
<protein>
    <submittedName>
        <fullName evidence="2">Uncharacterized protein</fullName>
    </submittedName>
</protein>
<evidence type="ECO:0000313" key="3">
    <source>
        <dbReference type="Proteomes" id="UP000094801"/>
    </source>
</evidence>
<evidence type="ECO:0000313" key="2">
    <source>
        <dbReference type="EMBL" id="ODV85122.1"/>
    </source>
</evidence>
<dbReference type="OrthoDB" id="3989397at2759"/>
<proteinExistence type="predicted"/>
<dbReference type="AlphaFoldDB" id="A0A1E4T079"/>